<dbReference type="EMBL" id="SDEE01000244">
    <property type="protein sequence ID" value="RXW18747.1"/>
    <property type="molecule type" value="Genomic_DNA"/>
</dbReference>
<proteinExistence type="predicted"/>
<sequence>MLSNDAHVARLTRDALIVAKRENLSTVACALIASNCTNTHIVPVPVDRGFESLTRPIDIDLDLYLDIFHDREPSVVDLDEIMHEIPTTSAFAASYGWTVFMSTHRTPNLNTLVTTFPRSGLIAGPVYGSFIVVKSSQSGAAVDVVEGDLSIVKDVLVDRALVVIARAKAAFRSSPPIPKANFVFNMSEMLSCILQYCDHSTVMSISRLNRHGRLHAQSEIRLRVRLLLLPFVPKAAFASFMDMLNDTGAVIMGSVARHLFTINSIFIEDLKSLSFLSTFLLAVVPYAVMTGAHRELYTSCADLNLAVPPGRHYACIAWFTEHGYSSWTALEDRKPISGLAHVANSYTCGHKDIAQSKY</sequence>
<comment type="caution">
    <text evidence="1">The sequence shown here is derived from an EMBL/GenBank/DDBJ whole genome shotgun (WGS) entry which is preliminary data.</text>
</comment>
<reference evidence="1 2" key="1">
    <citation type="submission" date="2019-01" db="EMBL/GenBank/DDBJ databases">
        <title>Draft genome sequence of Psathyrella aberdarensis IHI B618.</title>
        <authorList>
            <person name="Buettner E."/>
            <person name="Kellner H."/>
        </authorList>
    </citation>
    <scope>NUCLEOTIDE SEQUENCE [LARGE SCALE GENOMIC DNA]</scope>
    <source>
        <strain evidence="1 2">IHI B618</strain>
    </source>
</reference>
<name>A0A4Q2DFZ2_9AGAR</name>
<protein>
    <submittedName>
        <fullName evidence="1">Uncharacterized protein</fullName>
    </submittedName>
</protein>
<organism evidence="1 2">
    <name type="scientific">Candolleomyces aberdarensis</name>
    <dbReference type="NCBI Taxonomy" id="2316362"/>
    <lineage>
        <taxon>Eukaryota</taxon>
        <taxon>Fungi</taxon>
        <taxon>Dikarya</taxon>
        <taxon>Basidiomycota</taxon>
        <taxon>Agaricomycotina</taxon>
        <taxon>Agaricomycetes</taxon>
        <taxon>Agaricomycetidae</taxon>
        <taxon>Agaricales</taxon>
        <taxon>Agaricineae</taxon>
        <taxon>Psathyrellaceae</taxon>
        <taxon>Candolleomyces</taxon>
    </lineage>
</organism>
<evidence type="ECO:0000313" key="1">
    <source>
        <dbReference type="EMBL" id="RXW18747.1"/>
    </source>
</evidence>
<accession>A0A4Q2DFZ2</accession>
<dbReference type="Proteomes" id="UP000290288">
    <property type="component" value="Unassembled WGS sequence"/>
</dbReference>
<dbReference type="AlphaFoldDB" id="A0A4Q2DFZ2"/>
<evidence type="ECO:0000313" key="2">
    <source>
        <dbReference type="Proteomes" id="UP000290288"/>
    </source>
</evidence>
<keyword evidence="2" id="KW-1185">Reference proteome</keyword>
<gene>
    <name evidence="1" type="ORF">EST38_g7113</name>
</gene>